<dbReference type="InterPro" id="IPR021856">
    <property type="entry name" value="DUF3465"/>
</dbReference>
<gene>
    <name evidence="1" type="ORF">DSM3645_21679</name>
</gene>
<dbReference type="HOGENOM" id="CLU_106707_2_0_0"/>
<dbReference type="Pfam" id="PF11948">
    <property type="entry name" value="DUF3465"/>
    <property type="match status" value="1"/>
</dbReference>
<comment type="caution">
    <text evidence="1">The sequence shown here is derived from an EMBL/GenBank/DDBJ whole genome shotgun (WGS) entry which is preliminary data.</text>
</comment>
<dbReference type="eggNOG" id="COG1463">
    <property type="taxonomic scope" value="Bacteria"/>
</dbReference>
<dbReference type="RefSeq" id="WP_002652234.1">
    <property type="nucleotide sequence ID" value="NZ_CH672376.1"/>
</dbReference>
<sequence length="151" mass="16170">MKKLTLAAVVAAAICFGLGRIGLFGDLAGTLTGQSQVMPEGTTDVLGTAFARQISGIQVTGEGVVTKLLADDLEGSRHQRFILKLSTGQTLLVAHNMDLAPRLNLLEVGDTVAFNGVYEWNSQGGVLHWTHHDPSGRHQAGWLQHNGLIFE</sequence>
<dbReference type="Proteomes" id="UP000004358">
    <property type="component" value="Unassembled WGS sequence"/>
</dbReference>
<proteinExistence type="predicted"/>
<reference evidence="1 2" key="1">
    <citation type="submission" date="2006-02" db="EMBL/GenBank/DDBJ databases">
        <authorList>
            <person name="Amann R."/>
            <person name="Ferriera S."/>
            <person name="Johnson J."/>
            <person name="Kravitz S."/>
            <person name="Halpern A."/>
            <person name="Remington K."/>
            <person name="Beeson K."/>
            <person name="Tran B."/>
            <person name="Rogers Y.-H."/>
            <person name="Friedman R."/>
            <person name="Venter J.C."/>
        </authorList>
    </citation>
    <scope>NUCLEOTIDE SEQUENCE [LARGE SCALE GENOMIC DNA]</scope>
    <source>
        <strain evidence="1 2">DSM 3645</strain>
    </source>
</reference>
<dbReference type="STRING" id="314230.DSM3645_21679"/>
<evidence type="ECO:0008006" key="3">
    <source>
        <dbReference type="Google" id="ProtNLM"/>
    </source>
</evidence>
<dbReference type="OrthoDB" id="195616at2"/>
<name>A3ZU92_9BACT</name>
<evidence type="ECO:0000313" key="2">
    <source>
        <dbReference type="Proteomes" id="UP000004358"/>
    </source>
</evidence>
<accession>A3ZU92</accession>
<protein>
    <recommendedName>
        <fullName evidence="3">DUF3465 domain-containing protein</fullName>
    </recommendedName>
</protein>
<evidence type="ECO:0000313" key="1">
    <source>
        <dbReference type="EMBL" id="EAQ79794.1"/>
    </source>
</evidence>
<organism evidence="1 2">
    <name type="scientific">Blastopirellula marina DSM 3645</name>
    <dbReference type="NCBI Taxonomy" id="314230"/>
    <lineage>
        <taxon>Bacteria</taxon>
        <taxon>Pseudomonadati</taxon>
        <taxon>Planctomycetota</taxon>
        <taxon>Planctomycetia</taxon>
        <taxon>Pirellulales</taxon>
        <taxon>Pirellulaceae</taxon>
        <taxon>Blastopirellula</taxon>
    </lineage>
</organism>
<dbReference type="AlphaFoldDB" id="A3ZU92"/>
<dbReference type="EMBL" id="AANZ01000012">
    <property type="protein sequence ID" value="EAQ79794.1"/>
    <property type="molecule type" value="Genomic_DNA"/>
</dbReference>